<dbReference type="PRINTS" id="PR00455">
    <property type="entry name" value="HTHTETR"/>
</dbReference>
<dbReference type="InterPro" id="IPR001647">
    <property type="entry name" value="HTH_TetR"/>
</dbReference>
<dbReference type="PROSITE" id="PS50977">
    <property type="entry name" value="HTH_TETR_2"/>
    <property type="match status" value="1"/>
</dbReference>
<evidence type="ECO:0000256" key="1">
    <source>
        <dbReference type="ARBA" id="ARBA00023015"/>
    </source>
</evidence>
<evidence type="ECO:0000256" key="2">
    <source>
        <dbReference type="ARBA" id="ARBA00023125"/>
    </source>
</evidence>
<dbReference type="FunFam" id="1.10.10.60:FF:000141">
    <property type="entry name" value="TetR family transcriptional regulator"/>
    <property type="match status" value="1"/>
</dbReference>
<dbReference type="Pfam" id="PF21351">
    <property type="entry name" value="TetR_C_41"/>
    <property type="match status" value="1"/>
</dbReference>
<dbReference type="PANTHER" id="PTHR30055">
    <property type="entry name" value="HTH-TYPE TRANSCRIPTIONAL REGULATOR RUTR"/>
    <property type="match status" value="1"/>
</dbReference>
<evidence type="ECO:0000256" key="4">
    <source>
        <dbReference type="PROSITE-ProRule" id="PRU00335"/>
    </source>
</evidence>
<dbReference type="STRING" id="417102.CA982_00260"/>
<accession>A0A2C9ZJC0</accession>
<dbReference type="GO" id="GO:0045892">
    <property type="term" value="P:negative regulation of DNA-templated transcription"/>
    <property type="evidence" value="ECO:0007669"/>
    <property type="project" value="UniProtKB-ARBA"/>
</dbReference>
<dbReference type="AlphaFoldDB" id="A0A2C9ZJC0"/>
<feature type="DNA-binding region" description="H-T-H motif" evidence="4">
    <location>
        <begin position="33"/>
        <end position="52"/>
    </location>
</feature>
<evidence type="ECO:0000313" key="6">
    <source>
        <dbReference type="EMBL" id="OUC80845.1"/>
    </source>
</evidence>
<dbReference type="GO" id="GO:0000976">
    <property type="term" value="F:transcription cis-regulatory region binding"/>
    <property type="evidence" value="ECO:0007669"/>
    <property type="project" value="TreeGrafter"/>
</dbReference>
<dbReference type="Gene3D" id="1.10.357.10">
    <property type="entry name" value="Tetracycline Repressor, domain 2"/>
    <property type="match status" value="1"/>
</dbReference>
<keyword evidence="7" id="KW-1185">Reference proteome</keyword>
<dbReference type="PANTHER" id="PTHR30055:SF234">
    <property type="entry name" value="HTH-TYPE TRANSCRIPTIONAL REGULATOR BETI"/>
    <property type="match status" value="1"/>
</dbReference>
<dbReference type="EMBL" id="NGFO01000001">
    <property type="protein sequence ID" value="OUC80845.1"/>
    <property type="molecule type" value="Genomic_DNA"/>
</dbReference>
<dbReference type="GO" id="GO:0003700">
    <property type="term" value="F:DNA-binding transcription factor activity"/>
    <property type="evidence" value="ECO:0007669"/>
    <property type="project" value="TreeGrafter"/>
</dbReference>
<comment type="caution">
    <text evidence="6">The sequence shown here is derived from an EMBL/GenBank/DDBJ whole genome shotgun (WGS) entry which is preliminary data.</text>
</comment>
<dbReference type="RefSeq" id="WP_086533357.1">
    <property type="nucleotide sequence ID" value="NZ_NGFO01000001.1"/>
</dbReference>
<dbReference type="SUPFAM" id="SSF46689">
    <property type="entry name" value="Homeodomain-like"/>
    <property type="match status" value="1"/>
</dbReference>
<dbReference type="OrthoDB" id="9805134at2"/>
<evidence type="ECO:0000259" key="5">
    <source>
        <dbReference type="PROSITE" id="PS50977"/>
    </source>
</evidence>
<dbReference type="InterPro" id="IPR050109">
    <property type="entry name" value="HTH-type_TetR-like_transc_reg"/>
</dbReference>
<reference evidence="6 7" key="1">
    <citation type="submission" date="2017-05" db="EMBL/GenBank/DDBJ databases">
        <title>Biotechnological potential of actinobacteria isolated from South African environments.</title>
        <authorList>
            <person name="Le Roes-Hill M."/>
            <person name="Prins A."/>
            <person name="Durrell K.A."/>
        </authorList>
    </citation>
    <scope>NUCLEOTIDE SEQUENCE [LARGE SCALE GENOMIC DNA]</scope>
    <source>
        <strain evidence="6">BS2</strain>
    </source>
</reference>
<dbReference type="InterPro" id="IPR023772">
    <property type="entry name" value="DNA-bd_HTH_TetR-type_CS"/>
</dbReference>
<proteinExistence type="predicted"/>
<dbReference type="Proteomes" id="UP000194632">
    <property type="component" value="Unassembled WGS sequence"/>
</dbReference>
<sequence length="191" mass="19943">MPRASAAAAAETARAVLAAATRQFAERGFAAVSLDDVAEAAGVTRGAVYHHFRSKAALFAAVAAACHEEVANAVVAAAEAAGPEPARQLSAGSHAFVDAITNGPAVRILLIDGPAVVGWEEWRRLDEAGSAAHLREALETVGVDEEQVDVLTVLLSGAMNEAALWLARHPEDDTARERTHRALDRLLGAII</sequence>
<feature type="domain" description="HTH tetR-type" evidence="5">
    <location>
        <begin position="10"/>
        <end position="70"/>
    </location>
</feature>
<keyword evidence="1" id="KW-0805">Transcription regulation</keyword>
<name>A0A2C9ZJC0_9ACTN</name>
<evidence type="ECO:0000256" key="3">
    <source>
        <dbReference type="ARBA" id="ARBA00023163"/>
    </source>
</evidence>
<dbReference type="Pfam" id="PF00440">
    <property type="entry name" value="TetR_N"/>
    <property type="match status" value="1"/>
</dbReference>
<gene>
    <name evidence="6" type="ORF">CA982_00260</name>
</gene>
<keyword evidence="2 4" id="KW-0238">DNA-binding</keyword>
<organism evidence="6 7">
    <name type="scientific">Gordonia lacunae</name>
    <dbReference type="NCBI Taxonomy" id="417102"/>
    <lineage>
        <taxon>Bacteria</taxon>
        <taxon>Bacillati</taxon>
        <taxon>Actinomycetota</taxon>
        <taxon>Actinomycetes</taxon>
        <taxon>Mycobacteriales</taxon>
        <taxon>Gordoniaceae</taxon>
        <taxon>Gordonia</taxon>
    </lineage>
</organism>
<dbReference type="InterPro" id="IPR009057">
    <property type="entry name" value="Homeodomain-like_sf"/>
</dbReference>
<evidence type="ECO:0000313" key="7">
    <source>
        <dbReference type="Proteomes" id="UP000194632"/>
    </source>
</evidence>
<keyword evidence="3" id="KW-0804">Transcription</keyword>
<dbReference type="PROSITE" id="PS01081">
    <property type="entry name" value="HTH_TETR_1"/>
    <property type="match status" value="1"/>
</dbReference>
<protein>
    <submittedName>
        <fullName evidence="6">TetR family transcriptional regulator</fullName>
    </submittedName>
</protein>
<dbReference type="InterPro" id="IPR049484">
    <property type="entry name" value="Rv0078-like_C"/>
</dbReference>